<dbReference type="CDD" id="cd00603">
    <property type="entry name" value="IPT_PCSR"/>
    <property type="match status" value="1"/>
</dbReference>
<dbReference type="PANTHER" id="PTHR46967">
    <property type="entry name" value="INSULIN-LIKE GROWTH FACTOR BINDING PROTEIN,N-TERMINAL"/>
    <property type="match status" value="1"/>
</dbReference>
<evidence type="ECO:0000313" key="4">
    <source>
        <dbReference type="EMBL" id="TDR19465.1"/>
    </source>
</evidence>
<comment type="caution">
    <text evidence="4">The sequence shown here is derived from an EMBL/GenBank/DDBJ whole genome shotgun (WGS) entry which is preliminary data.</text>
</comment>
<keyword evidence="5" id="KW-1185">Reference proteome</keyword>
<feature type="domain" description="Tyrosine-protein kinase ephrin type A/B receptor-like" evidence="3">
    <location>
        <begin position="191"/>
        <end position="236"/>
    </location>
</feature>
<evidence type="ECO:0000259" key="2">
    <source>
        <dbReference type="Pfam" id="PF01833"/>
    </source>
</evidence>
<keyword evidence="1" id="KW-0732">Signal</keyword>
<feature type="domain" description="IPT/TIG" evidence="2">
    <location>
        <begin position="105"/>
        <end position="175"/>
    </location>
</feature>
<sequence>MSRIGLYLLMFSHLVFAGPPSGYSVSPQNGNTMGNYPMVISDIPNPSSVSDVMIGNQACSNVSVSGPNQITCLVPSGMGNHTVFVSSDTAQSFNHVTDVFSYDAPNIQVVAPNSIAQTGSETLNITGQNFGTSGTVLIGGELCQVLSYSHQSIDCVTPAGNGQNLSLVVMQADNKSDTLNDSISYIQCLPGTYNANGNCIPCDAGFYQDLTDQPSCKPCPTGTASNITGAAQCNACLAGTYNSQSGQAQCILCPQGQFQNQPGQSSCHLCAAGTANSMAGATACTACNPGEFAASSGQEFCLSCNEGTYQDMTGGLNCKVCGPGTYTDQTGQDSCTLCPAGRYQNDVGQNICYDCAAGSYSPFSGANECTLCPSGSFQSIDGATHCLSCPDSEIQPTEGQTQCLGPGQCDAVYGLFFAEFENGLDPVLD</sequence>
<dbReference type="SMART" id="SM01411">
    <property type="entry name" value="Ephrin_rec_like"/>
    <property type="match status" value="4"/>
</dbReference>
<dbReference type="RefSeq" id="WP_133566511.1">
    <property type="nucleotide sequence ID" value="NZ_SNZB01000004.1"/>
</dbReference>
<dbReference type="EMBL" id="SNZB01000004">
    <property type="protein sequence ID" value="TDR19465.1"/>
    <property type="molecule type" value="Genomic_DNA"/>
</dbReference>
<gene>
    <name evidence="4" type="ORF">C8D91_2021</name>
</gene>
<accession>A0A4R6XIZ3</accession>
<dbReference type="SMART" id="SM00261">
    <property type="entry name" value="FU"/>
    <property type="match status" value="3"/>
</dbReference>
<name>A0A4R6XIZ3_9GAMM</name>
<feature type="domain" description="Tyrosine-protein kinase ephrin type A/B receptor-like" evidence="3">
    <location>
        <begin position="239"/>
        <end position="287"/>
    </location>
</feature>
<organism evidence="4 5">
    <name type="scientific">Marinicella litoralis</name>
    <dbReference type="NCBI Taxonomy" id="644220"/>
    <lineage>
        <taxon>Bacteria</taxon>
        <taxon>Pseudomonadati</taxon>
        <taxon>Pseudomonadota</taxon>
        <taxon>Gammaproteobacteria</taxon>
        <taxon>Lysobacterales</taxon>
        <taxon>Marinicellaceae</taxon>
        <taxon>Marinicella</taxon>
    </lineage>
</organism>
<evidence type="ECO:0000259" key="3">
    <source>
        <dbReference type="Pfam" id="PF07699"/>
    </source>
</evidence>
<dbReference type="InterPro" id="IPR002909">
    <property type="entry name" value="IPT_dom"/>
</dbReference>
<evidence type="ECO:0000256" key="1">
    <source>
        <dbReference type="SAM" id="SignalP"/>
    </source>
</evidence>
<feature type="chain" id="PRO_5020676253" evidence="1">
    <location>
        <begin position="18"/>
        <end position="429"/>
    </location>
</feature>
<dbReference type="Pfam" id="PF01833">
    <property type="entry name" value="TIG"/>
    <property type="match status" value="2"/>
</dbReference>
<feature type="domain" description="Tyrosine-protein kinase ephrin type A/B receptor-like" evidence="3">
    <location>
        <begin position="291"/>
        <end position="331"/>
    </location>
</feature>
<dbReference type="Pfam" id="PF07699">
    <property type="entry name" value="Ephrin_rec_like"/>
    <property type="match status" value="4"/>
</dbReference>
<dbReference type="PANTHER" id="PTHR46967:SF1">
    <property type="entry name" value="KERATIN-ASSOCIATED PROTEIN 16-1-LIKE"/>
    <property type="match status" value="1"/>
</dbReference>
<proteinExistence type="predicted"/>
<protein>
    <submittedName>
        <fullName evidence="4">IPT/TIG domain-containing protein</fullName>
    </submittedName>
</protein>
<dbReference type="Proteomes" id="UP000295724">
    <property type="component" value="Unassembled WGS sequence"/>
</dbReference>
<dbReference type="InterPro" id="IPR011641">
    <property type="entry name" value="Tyr-kin_ephrin_A/B_rcpt-like"/>
</dbReference>
<feature type="domain" description="IPT/TIG" evidence="2">
    <location>
        <begin position="23"/>
        <end position="95"/>
    </location>
</feature>
<dbReference type="Gene3D" id="2.60.40.10">
    <property type="entry name" value="Immunoglobulins"/>
    <property type="match status" value="2"/>
</dbReference>
<dbReference type="InterPro" id="IPR014756">
    <property type="entry name" value="Ig_E-set"/>
</dbReference>
<dbReference type="OrthoDB" id="7328964at2"/>
<dbReference type="InterPro" id="IPR013783">
    <property type="entry name" value="Ig-like_fold"/>
</dbReference>
<dbReference type="AlphaFoldDB" id="A0A4R6XIZ3"/>
<dbReference type="Gene3D" id="2.10.50.10">
    <property type="entry name" value="Tumor Necrosis Factor Receptor, subunit A, domain 2"/>
    <property type="match status" value="4"/>
</dbReference>
<dbReference type="InterPro" id="IPR006212">
    <property type="entry name" value="Furin_repeat"/>
</dbReference>
<evidence type="ECO:0000313" key="5">
    <source>
        <dbReference type="Proteomes" id="UP000295724"/>
    </source>
</evidence>
<dbReference type="InterPro" id="IPR009030">
    <property type="entry name" value="Growth_fac_rcpt_cys_sf"/>
</dbReference>
<dbReference type="SUPFAM" id="SSF81296">
    <property type="entry name" value="E set domains"/>
    <property type="match status" value="2"/>
</dbReference>
<dbReference type="SUPFAM" id="SSF57184">
    <property type="entry name" value="Growth factor receptor domain"/>
    <property type="match status" value="2"/>
</dbReference>
<feature type="domain" description="Tyrosine-protein kinase ephrin type A/B receptor-like" evidence="3">
    <location>
        <begin position="358"/>
        <end position="399"/>
    </location>
</feature>
<reference evidence="4 5" key="1">
    <citation type="submission" date="2019-03" db="EMBL/GenBank/DDBJ databases">
        <title>Genomic Encyclopedia of Type Strains, Phase IV (KMG-IV): sequencing the most valuable type-strain genomes for metagenomic binning, comparative biology and taxonomic classification.</title>
        <authorList>
            <person name="Goeker M."/>
        </authorList>
    </citation>
    <scope>NUCLEOTIDE SEQUENCE [LARGE SCALE GENOMIC DNA]</scope>
    <source>
        <strain evidence="4 5">DSM 25488</strain>
    </source>
</reference>
<feature type="signal peptide" evidence="1">
    <location>
        <begin position="1"/>
        <end position="17"/>
    </location>
</feature>